<keyword evidence="1" id="KW-0175">Coiled coil</keyword>
<evidence type="ECO:0000256" key="2">
    <source>
        <dbReference type="SAM" id="SignalP"/>
    </source>
</evidence>
<feature type="domain" description="Thioredoxin" evidence="3">
    <location>
        <begin position="334"/>
        <end position="481"/>
    </location>
</feature>
<accession>A0A1I5STV6</accession>
<dbReference type="InterPro" id="IPR000866">
    <property type="entry name" value="AhpC/TSA"/>
</dbReference>
<reference evidence="4 5" key="1">
    <citation type="submission" date="2016-10" db="EMBL/GenBank/DDBJ databases">
        <authorList>
            <person name="de Groot N.N."/>
        </authorList>
    </citation>
    <scope>NUCLEOTIDE SEQUENCE [LARGE SCALE GENOMIC DNA]</scope>
    <source>
        <strain evidence="5">E92,LMG 26720,CCM 7988</strain>
    </source>
</reference>
<proteinExistence type="predicted"/>
<dbReference type="EMBL" id="FOXH01000005">
    <property type="protein sequence ID" value="SFP73947.1"/>
    <property type="molecule type" value="Genomic_DNA"/>
</dbReference>
<dbReference type="PROSITE" id="PS51352">
    <property type="entry name" value="THIOREDOXIN_2"/>
    <property type="match status" value="1"/>
</dbReference>
<feature type="chain" id="PRO_5011601633" evidence="2">
    <location>
        <begin position="23"/>
        <end position="495"/>
    </location>
</feature>
<keyword evidence="5" id="KW-1185">Reference proteome</keyword>
<organism evidence="4 5">
    <name type="scientific">Pseudarcicella hirudinis</name>
    <dbReference type="NCBI Taxonomy" id="1079859"/>
    <lineage>
        <taxon>Bacteria</taxon>
        <taxon>Pseudomonadati</taxon>
        <taxon>Bacteroidota</taxon>
        <taxon>Cytophagia</taxon>
        <taxon>Cytophagales</taxon>
        <taxon>Flectobacillaceae</taxon>
        <taxon>Pseudarcicella</taxon>
    </lineage>
</organism>
<feature type="signal peptide" evidence="2">
    <location>
        <begin position="1"/>
        <end position="22"/>
    </location>
</feature>
<dbReference type="OrthoDB" id="6399635at2"/>
<dbReference type="SUPFAM" id="SSF52833">
    <property type="entry name" value="Thioredoxin-like"/>
    <property type="match status" value="1"/>
</dbReference>
<dbReference type="GO" id="GO:0016209">
    <property type="term" value="F:antioxidant activity"/>
    <property type="evidence" value="ECO:0007669"/>
    <property type="project" value="InterPro"/>
</dbReference>
<dbReference type="RefSeq" id="WP_092016708.1">
    <property type="nucleotide sequence ID" value="NZ_FOXH01000005.1"/>
</dbReference>
<name>A0A1I5STV6_9BACT</name>
<sequence length="495" mass="57018">MQRHFKKSLTLLLLVISASVFAQSTQKSTGVEGFSIQGKIKGLKDTVSILAHYLGFNQQVVKDTAKIDGEGNLHFKGTKSLPEGLYLISLPKGRYIDFVIGNQNFSFETDTANYVKHMKIKGSKENEIFYTFQQDMNKRFDELRALNAEKKAKGGKEVEAKIKKLQEELALFQKDWLVKNHDTFAAKLIKASQDPEIPPYGKPLLTKADSSAFYNYQFGYYKSHFWDNIDLNDERMMKTPFLQKKIERYFEDLTVQTSDSIAMEADKLLAKTKARDIRRYIVYKLASSYETPKIVGTDGAFVHMAEKYYIGEPEMWDTSTVRRMKERVKVLKPLLVGKRLPEIYCTDTLGRELPLSSVIADYTVVFFYDPECGHCREAAPKLVKMLPELKKRGVRIYAASMDRDITKWKKFINEFKTQEFVNVIDVHKNPQTGKEEYYTDFRNVYDVVTTPMVYVLDRNKKILGSHIPVDQIEGLIDFYKSQEVRAKSANPKSGK</sequence>
<keyword evidence="2" id="KW-0732">Signal</keyword>
<dbReference type="GO" id="GO:0016491">
    <property type="term" value="F:oxidoreductase activity"/>
    <property type="evidence" value="ECO:0007669"/>
    <property type="project" value="InterPro"/>
</dbReference>
<evidence type="ECO:0000256" key="1">
    <source>
        <dbReference type="SAM" id="Coils"/>
    </source>
</evidence>
<evidence type="ECO:0000313" key="5">
    <source>
        <dbReference type="Proteomes" id="UP000199306"/>
    </source>
</evidence>
<dbReference type="InterPro" id="IPR025380">
    <property type="entry name" value="DUF4369"/>
</dbReference>
<dbReference type="InterPro" id="IPR013766">
    <property type="entry name" value="Thioredoxin_domain"/>
</dbReference>
<dbReference type="Pfam" id="PF00578">
    <property type="entry name" value="AhpC-TSA"/>
    <property type="match status" value="1"/>
</dbReference>
<dbReference type="Pfam" id="PF14289">
    <property type="entry name" value="DUF4369"/>
    <property type="match status" value="1"/>
</dbReference>
<evidence type="ECO:0000313" key="4">
    <source>
        <dbReference type="EMBL" id="SFP73947.1"/>
    </source>
</evidence>
<dbReference type="CDD" id="cd02966">
    <property type="entry name" value="TlpA_like_family"/>
    <property type="match status" value="1"/>
</dbReference>
<gene>
    <name evidence="4" type="ORF">SAMN04515674_105197</name>
</gene>
<dbReference type="Gene3D" id="3.40.30.10">
    <property type="entry name" value="Glutaredoxin"/>
    <property type="match status" value="1"/>
</dbReference>
<dbReference type="InterPro" id="IPR036249">
    <property type="entry name" value="Thioredoxin-like_sf"/>
</dbReference>
<evidence type="ECO:0000259" key="3">
    <source>
        <dbReference type="PROSITE" id="PS51352"/>
    </source>
</evidence>
<dbReference type="STRING" id="1079859.SAMN04515674_105197"/>
<protein>
    <submittedName>
        <fullName evidence="4">AhpC/TSA family protein</fullName>
    </submittedName>
</protein>
<dbReference type="Proteomes" id="UP000199306">
    <property type="component" value="Unassembled WGS sequence"/>
</dbReference>
<dbReference type="AlphaFoldDB" id="A0A1I5STV6"/>
<feature type="coiled-coil region" evidence="1">
    <location>
        <begin position="148"/>
        <end position="175"/>
    </location>
</feature>